<accession>A0ABU1YTT5</accession>
<keyword evidence="3" id="KW-1185">Reference proteome</keyword>
<feature type="domain" description="NAD-dependent epimerase/dehydratase" evidence="1">
    <location>
        <begin position="11"/>
        <end position="215"/>
    </location>
</feature>
<organism evidence="2 3">
    <name type="scientific">Roseateles saccharophilus</name>
    <name type="common">Pseudomonas saccharophila</name>
    <dbReference type="NCBI Taxonomy" id="304"/>
    <lineage>
        <taxon>Bacteria</taxon>
        <taxon>Pseudomonadati</taxon>
        <taxon>Pseudomonadota</taxon>
        <taxon>Betaproteobacteria</taxon>
        <taxon>Burkholderiales</taxon>
        <taxon>Sphaerotilaceae</taxon>
        <taxon>Roseateles</taxon>
    </lineage>
</organism>
<dbReference type="Pfam" id="PF01370">
    <property type="entry name" value="Epimerase"/>
    <property type="match status" value="1"/>
</dbReference>
<evidence type="ECO:0000313" key="3">
    <source>
        <dbReference type="Proteomes" id="UP001180453"/>
    </source>
</evidence>
<dbReference type="Proteomes" id="UP001180453">
    <property type="component" value="Unassembled WGS sequence"/>
</dbReference>
<gene>
    <name evidence="2" type="ORF">J2X20_004949</name>
</gene>
<sequence length="286" mass="31343">MTPRLLIIGCGDVGLRVLKLLSGRWRVLALTSSSARSAELRAAGAVPLVGNLDEPSTLARLAGLADLVLHLAPPARDGATDERTRHLLAALARRPPAALVYASTTGVYGDCGGDFIDETRALNPATDRAMRRVDAEAQLRAFGRRHGTRISLLRIPGIYARDREGGHPRERLARGTPVLRREDDVYTNHIHADDLAHACLLALLRGLPQRAVNVCDDSQLLMGDYFDLAADLGALPRPARITRAEAGETMSAMQLSFWSESRRLVNTRLKRELRLSLRYPTPREGL</sequence>
<evidence type="ECO:0000313" key="2">
    <source>
        <dbReference type="EMBL" id="MDR7272275.1"/>
    </source>
</evidence>
<dbReference type="Gene3D" id="3.40.50.720">
    <property type="entry name" value="NAD(P)-binding Rossmann-like Domain"/>
    <property type="match status" value="1"/>
</dbReference>
<dbReference type="PANTHER" id="PTHR48079">
    <property type="entry name" value="PROTEIN YEEZ"/>
    <property type="match status" value="1"/>
</dbReference>
<dbReference type="RefSeq" id="WP_310271100.1">
    <property type="nucleotide sequence ID" value="NZ_JAVDXU010000004.1"/>
</dbReference>
<reference evidence="2 3" key="1">
    <citation type="submission" date="2023-07" db="EMBL/GenBank/DDBJ databases">
        <title>Sorghum-associated microbial communities from plants grown in Nebraska, USA.</title>
        <authorList>
            <person name="Schachtman D."/>
        </authorList>
    </citation>
    <scope>NUCLEOTIDE SEQUENCE [LARGE SCALE GENOMIC DNA]</scope>
    <source>
        <strain evidence="2 3">BE314</strain>
    </source>
</reference>
<evidence type="ECO:0000259" key="1">
    <source>
        <dbReference type="Pfam" id="PF01370"/>
    </source>
</evidence>
<comment type="caution">
    <text evidence="2">The sequence shown here is derived from an EMBL/GenBank/DDBJ whole genome shotgun (WGS) entry which is preliminary data.</text>
</comment>
<dbReference type="EMBL" id="JAVDXU010000004">
    <property type="protein sequence ID" value="MDR7272275.1"/>
    <property type="molecule type" value="Genomic_DNA"/>
</dbReference>
<protein>
    <submittedName>
        <fullName evidence="2">Nucleoside-diphosphate-sugar epimerase</fullName>
    </submittedName>
</protein>
<dbReference type="PANTHER" id="PTHR48079:SF6">
    <property type="entry name" value="NAD(P)-BINDING DOMAIN-CONTAINING PROTEIN-RELATED"/>
    <property type="match status" value="1"/>
</dbReference>
<dbReference type="SUPFAM" id="SSF51735">
    <property type="entry name" value="NAD(P)-binding Rossmann-fold domains"/>
    <property type="match status" value="1"/>
</dbReference>
<name>A0ABU1YTT5_ROSSA</name>
<dbReference type="InterPro" id="IPR036291">
    <property type="entry name" value="NAD(P)-bd_dom_sf"/>
</dbReference>
<proteinExistence type="predicted"/>
<dbReference type="InterPro" id="IPR001509">
    <property type="entry name" value="Epimerase_deHydtase"/>
</dbReference>
<dbReference type="InterPro" id="IPR051783">
    <property type="entry name" value="NAD(P)-dependent_oxidoreduct"/>
</dbReference>